<evidence type="ECO:0000313" key="1">
    <source>
        <dbReference type="EMBL" id="SHF55495.1"/>
    </source>
</evidence>
<keyword evidence="2" id="KW-1185">Reference proteome</keyword>
<dbReference type="EMBL" id="FQUE01000008">
    <property type="protein sequence ID" value="SHF55495.1"/>
    <property type="molecule type" value="Genomic_DNA"/>
</dbReference>
<evidence type="ECO:0000313" key="2">
    <source>
        <dbReference type="Proteomes" id="UP000183987"/>
    </source>
</evidence>
<sequence>MADYLPTTPLSVFKTPIPKFDAGVGAAIPANLVASMTAFDTCLALVIRSIAANADVAGWAGDPALSSLSVEAADAEACADMALDAFYWQPESDPDLSNAARLLLLLFADDGRDLEMLAARSETLLYNAIVCSTWPLPGNSYKSGRMVVAADLLDHLIALARDDMGTSEMHVDGLRSIGIRPVRVDIDRIDTFSTGMQGSDPQPCLAPAPVRDVMPDFGPA</sequence>
<dbReference type="Proteomes" id="UP000183987">
    <property type="component" value="Unassembled WGS sequence"/>
</dbReference>
<dbReference type="AlphaFoldDB" id="A0A1M5CL37"/>
<accession>A0A1M5CL37</accession>
<name>A0A1M5CL37_LOKAT</name>
<organism evidence="1 2">
    <name type="scientific">Loktanella atrilutea</name>
    <dbReference type="NCBI Taxonomy" id="366533"/>
    <lineage>
        <taxon>Bacteria</taxon>
        <taxon>Pseudomonadati</taxon>
        <taxon>Pseudomonadota</taxon>
        <taxon>Alphaproteobacteria</taxon>
        <taxon>Rhodobacterales</taxon>
        <taxon>Roseobacteraceae</taxon>
        <taxon>Loktanella</taxon>
    </lineage>
</organism>
<protein>
    <submittedName>
        <fullName evidence="1">Uncharacterized protein</fullName>
    </submittedName>
</protein>
<reference evidence="2" key="1">
    <citation type="submission" date="2016-11" db="EMBL/GenBank/DDBJ databases">
        <authorList>
            <person name="Varghese N."/>
            <person name="Submissions S."/>
        </authorList>
    </citation>
    <scope>NUCLEOTIDE SEQUENCE [LARGE SCALE GENOMIC DNA]</scope>
    <source>
        <strain evidence="2">DSM 29326</strain>
    </source>
</reference>
<gene>
    <name evidence="1" type="ORF">SAMN05444339_1082</name>
</gene>
<dbReference type="RefSeq" id="WP_072858055.1">
    <property type="nucleotide sequence ID" value="NZ_FQUE01000008.1"/>
</dbReference>
<proteinExistence type="predicted"/>